<keyword evidence="2" id="KW-1133">Transmembrane helix</keyword>
<keyword evidence="4" id="KW-1185">Reference proteome</keyword>
<protein>
    <submittedName>
        <fullName evidence="3">Uncharacterized protein</fullName>
    </submittedName>
</protein>
<dbReference type="RefSeq" id="WP_146178325.1">
    <property type="nucleotide sequence ID" value="NZ_PVNG01000011.1"/>
</dbReference>
<gene>
    <name evidence="3" type="ORF">B0I32_111308</name>
</gene>
<organism evidence="3 4">
    <name type="scientific">Nonomuraea fuscirosea</name>
    <dbReference type="NCBI Taxonomy" id="1291556"/>
    <lineage>
        <taxon>Bacteria</taxon>
        <taxon>Bacillati</taxon>
        <taxon>Actinomycetota</taxon>
        <taxon>Actinomycetes</taxon>
        <taxon>Streptosporangiales</taxon>
        <taxon>Streptosporangiaceae</taxon>
        <taxon>Nonomuraea</taxon>
    </lineage>
</organism>
<name>A0A2T0MWH9_9ACTN</name>
<feature type="compositionally biased region" description="Low complexity" evidence="1">
    <location>
        <begin position="189"/>
        <end position="207"/>
    </location>
</feature>
<evidence type="ECO:0000313" key="3">
    <source>
        <dbReference type="EMBL" id="PRX63312.1"/>
    </source>
</evidence>
<dbReference type="Proteomes" id="UP000238312">
    <property type="component" value="Unassembled WGS sequence"/>
</dbReference>
<keyword evidence="2" id="KW-0472">Membrane</keyword>
<evidence type="ECO:0000313" key="4">
    <source>
        <dbReference type="Proteomes" id="UP000238312"/>
    </source>
</evidence>
<feature type="transmembrane region" description="Helical" evidence="2">
    <location>
        <begin position="6"/>
        <end position="26"/>
    </location>
</feature>
<evidence type="ECO:0000256" key="1">
    <source>
        <dbReference type="SAM" id="MobiDB-lite"/>
    </source>
</evidence>
<feature type="region of interest" description="Disordered" evidence="1">
    <location>
        <begin position="144"/>
        <end position="226"/>
    </location>
</feature>
<dbReference type="EMBL" id="PVNG01000011">
    <property type="protein sequence ID" value="PRX63312.1"/>
    <property type="molecule type" value="Genomic_DNA"/>
</dbReference>
<reference evidence="3 4" key="1">
    <citation type="submission" date="2018-03" db="EMBL/GenBank/DDBJ databases">
        <title>Genomic Encyclopedia of Type Strains, Phase III (KMG-III): the genomes of soil and plant-associated and newly described type strains.</title>
        <authorList>
            <person name="Whitman W."/>
        </authorList>
    </citation>
    <scope>NUCLEOTIDE SEQUENCE [LARGE SCALE GENOMIC DNA]</scope>
    <source>
        <strain evidence="3 4">CGMCC 4.7104</strain>
    </source>
</reference>
<accession>A0A2T0MWH9</accession>
<feature type="compositionally biased region" description="Basic and acidic residues" evidence="1">
    <location>
        <begin position="144"/>
        <end position="153"/>
    </location>
</feature>
<dbReference type="AlphaFoldDB" id="A0A2T0MWH9"/>
<evidence type="ECO:0000256" key="2">
    <source>
        <dbReference type="SAM" id="Phobius"/>
    </source>
</evidence>
<comment type="caution">
    <text evidence="3">The sequence shown here is derived from an EMBL/GenBank/DDBJ whole genome shotgun (WGS) entry which is preliminary data.</text>
</comment>
<dbReference type="OrthoDB" id="4763882at2"/>
<feature type="compositionally biased region" description="Basic and acidic residues" evidence="1">
    <location>
        <begin position="175"/>
        <end position="188"/>
    </location>
</feature>
<sequence>MAWEWVAPVIVGGAGAVGVFFTWFAGAQGRAHAERMVGAAKDEELRVWRLKERRDAYLEILKVVELDLRRRRYQRDGEDRKLAELEQTWPEKLRARMGVEAVVGVQVFGSAGLRELAESWRAAAEKGDYATMVILAEQLRGQVRRELGPREGDGTLPESGPGEAEETGSPPVEAEATRAREVDAETAKARPAATEAALLADTKAAGASDEVEKVKAAAGVSAEEQG</sequence>
<proteinExistence type="predicted"/>
<keyword evidence="2" id="KW-0812">Transmembrane</keyword>